<dbReference type="RefSeq" id="XP_043034605.1">
    <property type="nucleotide sequence ID" value="XM_043178483.1"/>
</dbReference>
<organism evidence="2 3">
    <name type="scientific">Guyanagaster necrorhizus</name>
    <dbReference type="NCBI Taxonomy" id="856835"/>
    <lineage>
        <taxon>Eukaryota</taxon>
        <taxon>Fungi</taxon>
        <taxon>Dikarya</taxon>
        <taxon>Basidiomycota</taxon>
        <taxon>Agaricomycotina</taxon>
        <taxon>Agaricomycetes</taxon>
        <taxon>Agaricomycetidae</taxon>
        <taxon>Agaricales</taxon>
        <taxon>Marasmiineae</taxon>
        <taxon>Physalacriaceae</taxon>
        <taxon>Guyanagaster</taxon>
    </lineage>
</organism>
<proteinExistence type="predicted"/>
<feature type="region of interest" description="Disordered" evidence="1">
    <location>
        <begin position="170"/>
        <end position="223"/>
    </location>
</feature>
<accession>A0A9P7VIR6</accession>
<evidence type="ECO:0000313" key="2">
    <source>
        <dbReference type="EMBL" id="KAG7441105.1"/>
    </source>
</evidence>
<reference evidence="2" key="1">
    <citation type="submission" date="2020-11" db="EMBL/GenBank/DDBJ databases">
        <title>Adaptations for nitrogen fixation in a non-lichenized fungal sporocarp promotes dispersal by wood-feeding termites.</title>
        <authorList>
            <consortium name="DOE Joint Genome Institute"/>
            <person name="Koch R.A."/>
            <person name="Yoon G."/>
            <person name="Arayal U."/>
            <person name="Lail K."/>
            <person name="Amirebrahimi M."/>
            <person name="Labutti K."/>
            <person name="Lipzen A."/>
            <person name="Riley R."/>
            <person name="Barry K."/>
            <person name="Henrissat B."/>
            <person name="Grigoriev I.V."/>
            <person name="Herr J.R."/>
            <person name="Aime M.C."/>
        </authorList>
    </citation>
    <scope>NUCLEOTIDE SEQUENCE</scope>
    <source>
        <strain evidence="2">MCA 3950</strain>
    </source>
</reference>
<keyword evidence="3" id="KW-1185">Reference proteome</keyword>
<dbReference type="Proteomes" id="UP000812287">
    <property type="component" value="Unassembled WGS sequence"/>
</dbReference>
<evidence type="ECO:0000313" key="3">
    <source>
        <dbReference type="Proteomes" id="UP000812287"/>
    </source>
</evidence>
<sequence length="282" mass="31925">MADSNLPDFCIKLVKPNMAELRLGRLGFMSSLFLNQSTKGRPNLNTETMPQKLHYLTPNRFQLLALSGHMFPYLELRTGHLSLPKDGGHLEIELIDKICNGRVVPDLCVKVMKPEYGGTLAREAWFYEQLALEANCERVITTRSFGFFTVPLRDCFDVEGRPVSRIEPWENITIKPPEPNSDETDGSDDGEGADWRLPDDLPYLGESFKDDDKWRSGSPWNARRASPSNPLICVLVLKNLGNKYSSHEEHGEKPRSLQEEELNGICDVVHDLGSTEIMHKDL</sequence>
<protein>
    <submittedName>
        <fullName evidence="2">Uncharacterized protein</fullName>
    </submittedName>
</protein>
<feature type="compositionally biased region" description="Acidic residues" evidence="1">
    <location>
        <begin position="180"/>
        <end position="192"/>
    </location>
</feature>
<dbReference type="OrthoDB" id="3067876at2759"/>
<evidence type="ECO:0000256" key="1">
    <source>
        <dbReference type="SAM" id="MobiDB-lite"/>
    </source>
</evidence>
<dbReference type="GeneID" id="66100774"/>
<dbReference type="EMBL" id="MU250563">
    <property type="protein sequence ID" value="KAG7441105.1"/>
    <property type="molecule type" value="Genomic_DNA"/>
</dbReference>
<comment type="caution">
    <text evidence="2">The sequence shown here is derived from an EMBL/GenBank/DDBJ whole genome shotgun (WGS) entry which is preliminary data.</text>
</comment>
<name>A0A9P7VIR6_9AGAR</name>
<gene>
    <name evidence="2" type="ORF">BT62DRAFT_1046435</name>
</gene>
<dbReference type="AlphaFoldDB" id="A0A9P7VIR6"/>